<dbReference type="EMBL" id="CM000133">
    <property type="protein sequence ID" value="EEC83270.1"/>
    <property type="molecule type" value="Genomic_DNA"/>
</dbReference>
<accession>B8B978</accession>
<dbReference type="Proteomes" id="UP000007015">
    <property type="component" value="Chromosome 8"/>
</dbReference>
<feature type="region of interest" description="Disordered" evidence="1">
    <location>
        <begin position="1"/>
        <end position="32"/>
    </location>
</feature>
<dbReference type="Gramene" id="BGIOSGA027271-TA">
    <property type="protein sequence ID" value="BGIOSGA027271-PA"/>
    <property type="gene ID" value="BGIOSGA027271"/>
</dbReference>
<feature type="region of interest" description="Disordered" evidence="1">
    <location>
        <begin position="158"/>
        <end position="183"/>
    </location>
</feature>
<proteinExistence type="predicted"/>
<evidence type="ECO:0000313" key="2">
    <source>
        <dbReference type="EMBL" id="EEC83270.1"/>
    </source>
</evidence>
<sequence>MEEKSAKVSGDQVSSDKLNQREGKQLMNEENAIRVGECSKGADKSVIQHTEVLIPDMMLEVDKIRCSQILKDREMAIQLQAEEELGIIKAGKPREMAGDKDDQVCLGNATQEVPVPSLEVENVVKSSQDVFIPSASKILLERIGRGQLCQAAGDYFADEENDSQEDEKRRSKRLRDKEDKKPHKMAIERKEALNAFINKGQDNIPSIINKSNVSLVNMASILGVSLGCALDNVDSNINLIRDLEKARIDIFLKDKNLDHTDMKIEDHVVEEGDLNVSDLADLYSSDNDCELDELEVMMKNAQASIRKSRQKRGNLEIFKVTPKIDNRKRKNNKKKT</sequence>
<evidence type="ECO:0000313" key="3">
    <source>
        <dbReference type="Proteomes" id="UP000007015"/>
    </source>
</evidence>
<reference evidence="2 3" key="1">
    <citation type="journal article" date="2005" name="PLoS Biol.">
        <title>The genomes of Oryza sativa: a history of duplications.</title>
        <authorList>
            <person name="Yu J."/>
            <person name="Wang J."/>
            <person name="Lin W."/>
            <person name="Li S."/>
            <person name="Li H."/>
            <person name="Zhou J."/>
            <person name="Ni P."/>
            <person name="Dong W."/>
            <person name="Hu S."/>
            <person name="Zeng C."/>
            <person name="Zhang J."/>
            <person name="Zhang Y."/>
            <person name="Li R."/>
            <person name="Xu Z."/>
            <person name="Li S."/>
            <person name="Li X."/>
            <person name="Zheng H."/>
            <person name="Cong L."/>
            <person name="Lin L."/>
            <person name="Yin J."/>
            <person name="Geng J."/>
            <person name="Li G."/>
            <person name="Shi J."/>
            <person name="Liu J."/>
            <person name="Lv H."/>
            <person name="Li J."/>
            <person name="Wang J."/>
            <person name="Deng Y."/>
            <person name="Ran L."/>
            <person name="Shi X."/>
            <person name="Wang X."/>
            <person name="Wu Q."/>
            <person name="Li C."/>
            <person name="Ren X."/>
            <person name="Wang J."/>
            <person name="Wang X."/>
            <person name="Li D."/>
            <person name="Liu D."/>
            <person name="Zhang X."/>
            <person name="Ji Z."/>
            <person name="Zhao W."/>
            <person name="Sun Y."/>
            <person name="Zhang Z."/>
            <person name="Bao J."/>
            <person name="Han Y."/>
            <person name="Dong L."/>
            <person name="Ji J."/>
            <person name="Chen P."/>
            <person name="Wu S."/>
            <person name="Liu J."/>
            <person name="Xiao Y."/>
            <person name="Bu D."/>
            <person name="Tan J."/>
            <person name="Yang L."/>
            <person name="Ye C."/>
            <person name="Zhang J."/>
            <person name="Xu J."/>
            <person name="Zhou Y."/>
            <person name="Yu Y."/>
            <person name="Zhang B."/>
            <person name="Zhuang S."/>
            <person name="Wei H."/>
            <person name="Liu B."/>
            <person name="Lei M."/>
            <person name="Yu H."/>
            <person name="Li Y."/>
            <person name="Xu H."/>
            <person name="Wei S."/>
            <person name="He X."/>
            <person name="Fang L."/>
            <person name="Zhang Z."/>
            <person name="Zhang Y."/>
            <person name="Huang X."/>
            <person name="Su Z."/>
            <person name="Tong W."/>
            <person name="Li J."/>
            <person name="Tong Z."/>
            <person name="Li S."/>
            <person name="Ye J."/>
            <person name="Wang L."/>
            <person name="Fang L."/>
            <person name="Lei T."/>
            <person name="Chen C."/>
            <person name="Chen H."/>
            <person name="Xu Z."/>
            <person name="Li H."/>
            <person name="Huang H."/>
            <person name="Zhang F."/>
            <person name="Xu H."/>
            <person name="Li N."/>
            <person name="Zhao C."/>
            <person name="Li S."/>
            <person name="Dong L."/>
            <person name="Huang Y."/>
            <person name="Li L."/>
            <person name="Xi Y."/>
            <person name="Qi Q."/>
            <person name="Li W."/>
            <person name="Zhang B."/>
            <person name="Hu W."/>
            <person name="Zhang Y."/>
            <person name="Tian X."/>
            <person name="Jiao Y."/>
            <person name="Liang X."/>
            <person name="Jin J."/>
            <person name="Gao L."/>
            <person name="Zheng W."/>
            <person name="Hao B."/>
            <person name="Liu S."/>
            <person name="Wang W."/>
            <person name="Yuan L."/>
            <person name="Cao M."/>
            <person name="McDermott J."/>
            <person name="Samudrala R."/>
            <person name="Wang J."/>
            <person name="Wong G.K."/>
            <person name="Yang H."/>
        </authorList>
    </citation>
    <scope>NUCLEOTIDE SEQUENCE [LARGE SCALE GENOMIC DNA]</scope>
    <source>
        <strain evidence="3">cv. 93-11</strain>
    </source>
</reference>
<name>B8B978_ORYSI</name>
<organism evidence="2 3">
    <name type="scientific">Oryza sativa subsp. indica</name>
    <name type="common">Rice</name>
    <dbReference type="NCBI Taxonomy" id="39946"/>
    <lineage>
        <taxon>Eukaryota</taxon>
        <taxon>Viridiplantae</taxon>
        <taxon>Streptophyta</taxon>
        <taxon>Embryophyta</taxon>
        <taxon>Tracheophyta</taxon>
        <taxon>Spermatophyta</taxon>
        <taxon>Magnoliopsida</taxon>
        <taxon>Liliopsida</taxon>
        <taxon>Poales</taxon>
        <taxon>Poaceae</taxon>
        <taxon>BOP clade</taxon>
        <taxon>Oryzoideae</taxon>
        <taxon>Oryzeae</taxon>
        <taxon>Oryzinae</taxon>
        <taxon>Oryza</taxon>
        <taxon>Oryza sativa</taxon>
    </lineage>
</organism>
<dbReference type="HOGENOM" id="CLU_827390_0_0_1"/>
<dbReference type="AlphaFoldDB" id="B8B978"/>
<protein>
    <submittedName>
        <fullName evidence="2">Uncharacterized protein</fullName>
    </submittedName>
</protein>
<keyword evidence="3" id="KW-1185">Reference proteome</keyword>
<gene>
    <name evidence="2" type="ORF">OsI_28617</name>
</gene>
<evidence type="ECO:0000256" key="1">
    <source>
        <dbReference type="SAM" id="MobiDB-lite"/>
    </source>
</evidence>